<gene>
    <name evidence="4" type="primary">LOC110537732</name>
</gene>
<dbReference type="InterPro" id="IPR037645">
    <property type="entry name" value="KCT2"/>
</dbReference>
<evidence type="ECO:0000256" key="1">
    <source>
        <dbReference type="SAM" id="MobiDB-lite"/>
    </source>
</evidence>
<feature type="chain" id="PRO_5035436363" description="Keratinocyte-associated transmembrane protein 2" evidence="3">
    <location>
        <begin position="31"/>
        <end position="524"/>
    </location>
</feature>
<protein>
    <recommendedName>
        <fullName evidence="6">Keratinocyte-associated transmembrane protein 2</fullName>
    </recommendedName>
</protein>
<keyword evidence="2" id="KW-0812">Transmembrane</keyword>
<dbReference type="PANTHER" id="PTHR16502:SF0">
    <property type="entry name" value="KERATINOCYTE-ASSOCIATED TRANSMEMBRANE PROTEIN 2"/>
    <property type="match status" value="1"/>
</dbReference>
<sequence length="524" mass="55483">MATCRKMRRSWKIQCFVFILLQLFTPNCISAPPATQNAVLLDPEVDDLEPLPLATASKDAETAIGTGTTDGKADTVTSDNDATVMKAGTADAKDAAATPIKDSAATPIKDSAATPIKDSAATPIKDAAATPIKDAAATPIKDAAATPIKDAAATPIKDAAATPIKDAAATPIKDAAATPIKDPAAIPIKDAAATPIKDAAATPIKDAAATPIKDAAATPIKDAAATPIKDAAATPIKDPAATPIEDTPIDGVIARDDAPYTKGEVIAESTAINAETTVGKYAITADKNKTKFDKSGLTPEKLPPKPADSDADAAMTAAPATSTTTVKAPEPAKPILEKPSPASNTKLVSPMDATEDEQESDQVPINTLESQTDMYDRENEEEGGEDYNMGPAVKVPLDQDQNQNFGGQDLNEENDDGMVDADDDDQVVLSPAKSAGKIDVRMKDTNIYTTQDEDSHFFFHLVILAFLVAIVYITYHNKRKIFLLAQSRRWRDGLCSRNNVEYHRLDQNVNEAMPSLKMTQDYIF</sequence>
<dbReference type="Ensembl" id="ENSOMYT00000047881.2">
    <property type="protein sequence ID" value="ENSOMYP00000043957.2"/>
    <property type="gene ID" value="ENSOMYG00000020196.2"/>
</dbReference>
<feature type="compositionally biased region" description="Polar residues" evidence="1">
    <location>
        <begin position="361"/>
        <end position="373"/>
    </location>
</feature>
<feature type="compositionally biased region" description="Low complexity" evidence="1">
    <location>
        <begin position="312"/>
        <end position="325"/>
    </location>
</feature>
<dbReference type="OrthoDB" id="5846619at2759"/>
<dbReference type="GeneID" id="110537732"/>
<proteinExistence type="predicted"/>
<evidence type="ECO:0000313" key="4">
    <source>
        <dbReference type="Ensembl" id="ENSOMYP00000043957.2"/>
    </source>
</evidence>
<name>A0A8C7R1J5_ONCMY</name>
<evidence type="ECO:0000256" key="2">
    <source>
        <dbReference type="SAM" id="Phobius"/>
    </source>
</evidence>
<feature type="transmembrane region" description="Helical" evidence="2">
    <location>
        <begin position="457"/>
        <end position="475"/>
    </location>
</feature>
<keyword evidence="2" id="KW-0472">Membrane</keyword>
<dbReference type="PANTHER" id="PTHR16502">
    <property type="entry name" value="KERATINOCYTE-ASSOCIATED TRANSMEMBRANE PROTEIN 2"/>
    <property type="match status" value="1"/>
</dbReference>
<keyword evidence="3" id="KW-0732">Signal</keyword>
<evidence type="ECO:0000256" key="3">
    <source>
        <dbReference type="SAM" id="SignalP"/>
    </source>
</evidence>
<accession>A0A8C7R1J5</accession>
<dbReference type="Proteomes" id="UP000694395">
    <property type="component" value="Chromosome 12"/>
</dbReference>
<dbReference type="Pfam" id="PF17818">
    <property type="entry name" value="KCT2"/>
    <property type="match status" value="1"/>
</dbReference>
<reference evidence="4" key="1">
    <citation type="submission" date="2020-07" db="EMBL/GenBank/DDBJ databases">
        <title>A long reads based de novo assembly of the rainbow trout Arlee double haploid line genome.</title>
        <authorList>
            <person name="Gao G."/>
            <person name="Palti Y."/>
        </authorList>
    </citation>
    <scope>NUCLEOTIDE SEQUENCE [LARGE SCALE GENOMIC DNA]</scope>
</reference>
<reference evidence="4" key="3">
    <citation type="submission" date="2025-09" db="UniProtKB">
        <authorList>
            <consortium name="Ensembl"/>
        </authorList>
    </citation>
    <scope>IDENTIFICATION</scope>
</reference>
<organism evidence="4 5">
    <name type="scientific">Oncorhynchus mykiss</name>
    <name type="common">Rainbow trout</name>
    <name type="synonym">Salmo gairdneri</name>
    <dbReference type="NCBI Taxonomy" id="8022"/>
    <lineage>
        <taxon>Eukaryota</taxon>
        <taxon>Metazoa</taxon>
        <taxon>Chordata</taxon>
        <taxon>Craniata</taxon>
        <taxon>Vertebrata</taxon>
        <taxon>Euteleostomi</taxon>
        <taxon>Actinopterygii</taxon>
        <taxon>Neopterygii</taxon>
        <taxon>Teleostei</taxon>
        <taxon>Protacanthopterygii</taxon>
        <taxon>Salmoniformes</taxon>
        <taxon>Salmonidae</taxon>
        <taxon>Salmoninae</taxon>
        <taxon>Oncorhynchus</taxon>
    </lineage>
</organism>
<dbReference type="GeneTree" id="ENSGT00440000037499"/>
<dbReference type="RefSeq" id="XP_021479754.2">
    <property type="nucleotide sequence ID" value="XM_021624079.2"/>
</dbReference>
<dbReference type="KEGG" id="omy:110537732"/>
<evidence type="ECO:0008006" key="6">
    <source>
        <dbReference type="Google" id="ProtNLM"/>
    </source>
</evidence>
<keyword evidence="2" id="KW-1133">Transmembrane helix</keyword>
<feature type="signal peptide" evidence="3">
    <location>
        <begin position="1"/>
        <end position="30"/>
    </location>
</feature>
<reference evidence="4" key="2">
    <citation type="submission" date="2025-08" db="UniProtKB">
        <authorList>
            <consortium name="Ensembl"/>
        </authorList>
    </citation>
    <scope>IDENTIFICATION</scope>
</reference>
<evidence type="ECO:0000313" key="5">
    <source>
        <dbReference type="Proteomes" id="UP000694395"/>
    </source>
</evidence>
<keyword evidence="5" id="KW-1185">Reference proteome</keyword>
<feature type="region of interest" description="Disordered" evidence="1">
    <location>
        <begin position="291"/>
        <end position="393"/>
    </location>
</feature>
<dbReference type="AlphaFoldDB" id="A0A8C7R1J5"/>